<dbReference type="SUPFAM" id="SSF56672">
    <property type="entry name" value="DNA/RNA polymerases"/>
    <property type="match status" value="1"/>
</dbReference>
<evidence type="ECO:0000256" key="2">
    <source>
        <dbReference type="ARBA" id="ARBA00023109"/>
    </source>
</evidence>
<dbReference type="SUPFAM" id="SSF53098">
    <property type="entry name" value="Ribonuclease H-like"/>
    <property type="match status" value="1"/>
</dbReference>
<dbReference type="GeneID" id="26520548"/>
<keyword evidence="1" id="KW-0235">DNA replication</keyword>
<dbReference type="GO" id="GO:0003677">
    <property type="term" value="F:DNA binding"/>
    <property type="evidence" value="ECO:0007669"/>
    <property type="project" value="InterPro"/>
</dbReference>
<dbReference type="Gene3D" id="1.20.1060.10">
    <property type="entry name" value="Taq DNA Polymerase, Chain T, domain 4"/>
    <property type="match status" value="1"/>
</dbReference>
<dbReference type="KEGG" id="vg:26520548"/>
<dbReference type="PANTHER" id="PTHR10133">
    <property type="entry name" value="DNA POLYMERASE I"/>
    <property type="match status" value="1"/>
</dbReference>
<dbReference type="InterPro" id="IPR036397">
    <property type="entry name" value="RNaseH_sf"/>
</dbReference>
<sequence>MKLRPLKVRFFDLESNGLLPHQTRPGSEPLDRVHCLVIHDMEAGWYRRFRKNKTEDSIKDGLALLADSDLIIGHNVISYDIPALAHLYGFSFPKERVLDTLVMARLIYSNVKDLDVAAMKRGKIPGRLFGSQSLEAWGYRTGTMKDEYDGDPAITCDKTRREQKWVEWNQSMDDYCVQDVKATRALFDLLVSDQHYFPPGEVESSWGEPIEAVKLEHRISWVMTQQERNGFPFDERGAGALYAELAGRRQELLEKLVKTFGSWWAPKGGTSPFLHPRTGMPLKKYPLVKYPKTGSLFLKDGKTLSKTPYFEGSPFTPIELIQFNPGSRDHIAKVLMENGWEPTEFTETGKPVVDEETLSGARVDDPKKQAAIDLIAEYMLVVKRLGQLAEGDNAWLKLVHADGRIHGSINPNGAITGRATHSFPNIAQVPSGGALYGPQCRALFGAKHWRHVWPQAIQVGTDASGLELRCLGHFMARFDDGKYIDVLLNGDIHWLNVQSLGLVPPGTARDKSSAVHDGYRNNAKTFIYAFLYGAGDAKIGEITNGGKEAGKTLKNNFMAATPAIADLRESIERALVESSKWVAGKQQVKWKRKWLKGMDGRKLHVRSPHSALNTLLQSAGALACKLWAVETIRILEEVHGLKQGHTRDCDFMLCAWVHDELQLIAKDEATAKLIESASAEAMKFAGEFFQFRCPLETEAKLGDSWLECH</sequence>
<name>A0A0F7DD46_9CAUD</name>
<dbReference type="EC" id="2.7.7.7" evidence="4"/>
<dbReference type="RefSeq" id="YP_009191819.1">
    <property type="nucleotide sequence ID" value="NC_028702.1"/>
</dbReference>
<dbReference type="GO" id="GO:0006261">
    <property type="term" value="P:DNA-templated DNA replication"/>
    <property type="evidence" value="ECO:0007669"/>
    <property type="project" value="InterPro"/>
</dbReference>
<proteinExistence type="predicted"/>
<evidence type="ECO:0000313" key="4">
    <source>
        <dbReference type="EMBL" id="AKG94499.1"/>
    </source>
</evidence>
<protein>
    <submittedName>
        <fullName evidence="4">DNA polymerase</fullName>
        <ecNumber evidence="4">2.7.7.7</ecNumber>
    </submittedName>
</protein>
<organism evidence="4 5">
    <name type="scientific">Delftia phage IME-DE1</name>
    <dbReference type="NCBI Taxonomy" id="1647385"/>
    <lineage>
        <taxon>Viruses</taxon>
        <taxon>Duplodnaviria</taxon>
        <taxon>Heunggongvirae</taxon>
        <taxon>Uroviricota</taxon>
        <taxon>Caudoviricetes</taxon>
        <taxon>Autographivirales</taxon>
        <taxon>Autotranscriptaviridae</taxon>
        <taxon>Piedvirus</taxon>
        <taxon>Piedvirus IMEDE1</taxon>
    </lineage>
</organism>
<dbReference type="InterPro" id="IPR043502">
    <property type="entry name" value="DNA/RNA_pol_sf"/>
</dbReference>
<evidence type="ECO:0000259" key="3">
    <source>
        <dbReference type="SMART" id="SM00482"/>
    </source>
</evidence>
<dbReference type="Pfam" id="PF00476">
    <property type="entry name" value="DNA_pol_A"/>
    <property type="match status" value="1"/>
</dbReference>
<dbReference type="InterPro" id="IPR001098">
    <property type="entry name" value="DNA-dir_DNA_pol_A_palm_dom"/>
</dbReference>
<dbReference type="EMBL" id="KR153873">
    <property type="protein sequence ID" value="AKG94499.1"/>
    <property type="molecule type" value="Genomic_DNA"/>
</dbReference>
<dbReference type="Gene3D" id="3.30.70.370">
    <property type="match status" value="2"/>
</dbReference>
<dbReference type="OrthoDB" id="3561at10239"/>
<dbReference type="GO" id="GO:0039693">
    <property type="term" value="P:viral DNA genome replication"/>
    <property type="evidence" value="ECO:0007669"/>
    <property type="project" value="UniProtKB-KW"/>
</dbReference>
<keyword evidence="4" id="KW-0548">Nucleotidyltransferase</keyword>
<dbReference type="SMART" id="SM00482">
    <property type="entry name" value="POLAc"/>
    <property type="match status" value="1"/>
</dbReference>
<evidence type="ECO:0000313" key="5">
    <source>
        <dbReference type="Proteomes" id="UP000201918"/>
    </source>
</evidence>
<dbReference type="GO" id="GO:0006302">
    <property type="term" value="P:double-strand break repair"/>
    <property type="evidence" value="ECO:0007669"/>
    <property type="project" value="TreeGrafter"/>
</dbReference>
<reference evidence="4 5" key="1">
    <citation type="submission" date="2015-04" db="EMBL/GenBank/DDBJ databases">
        <title>Isolation and genomic analysis of Delftia bacteriophage IME-DE1.</title>
        <authorList>
            <person name="Kang H."/>
        </authorList>
    </citation>
    <scope>NUCLEOTIDE SEQUENCE [LARGE SCALE GENOMIC DNA]</scope>
</reference>
<accession>A0A0F7DD46</accession>
<keyword evidence="5" id="KW-1185">Reference proteome</keyword>
<dbReference type="PANTHER" id="PTHR10133:SF27">
    <property type="entry name" value="DNA POLYMERASE NU"/>
    <property type="match status" value="1"/>
</dbReference>
<evidence type="ECO:0000256" key="1">
    <source>
        <dbReference type="ARBA" id="ARBA00022705"/>
    </source>
</evidence>
<dbReference type="InterPro" id="IPR012337">
    <property type="entry name" value="RNaseH-like_sf"/>
</dbReference>
<keyword evidence="2" id="KW-1194">Viral DNA replication</keyword>
<dbReference type="GO" id="GO:0003887">
    <property type="term" value="F:DNA-directed DNA polymerase activity"/>
    <property type="evidence" value="ECO:0007669"/>
    <property type="project" value="UniProtKB-EC"/>
</dbReference>
<dbReference type="Proteomes" id="UP000201918">
    <property type="component" value="Segment"/>
</dbReference>
<dbReference type="Gene3D" id="3.30.420.10">
    <property type="entry name" value="Ribonuclease H-like superfamily/Ribonuclease H"/>
    <property type="match status" value="1"/>
</dbReference>
<feature type="domain" description="DNA-directed DNA polymerase family A palm" evidence="3">
    <location>
        <begin position="437"/>
        <end position="669"/>
    </location>
</feature>
<keyword evidence="4" id="KW-0808">Transferase</keyword>
<dbReference type="InterPro" id="IPR002298">
    <property type="entry name" value="DNA_polymerase_A"/>
</dbReference>